<evidence type="ECO:0000256" key="1">
    <source>
        <dbReference type="ARBA" id="ARBA00004952"/>
    </source>
</evidence>
<dbReference type="AlphaFoldDB" id="A0A1Y3PQN9"/>
<evidence type="ECO:0000256" key="2">
    <source>
        <dbReference type="ARBA" id="ARBA00010897"/>
    </source>
</evidence>
<dbReference type="Pfam" id="PF04095">
    <property type="entry name" value="NAPRTase"/>
    <property type="match status" value="1"/>
</dbReference>
<protein>
    <recommendedName>
        <fullName evidence="3 9">Nicotinate phosphoribosyltransferase</fullName>
        <ecNumber evidence="3 9">6.3.4.21</ecNumber>
    </recommendedName>
</protein>
<dbReference type="PANTHER" id="PTHR11098">
    <property type="entry name" value="NICOTINATE PHOSPHORIBOSYLTRANSFERASE"/>
    <property type="match status" value="1"/>
</dbReference>
<evidence type="ECO:0000256" key="8">
    <source>
        <dbReference type="ARBA" id="ARBA00048668"/>
    </source>
</evidence>
<evidence type="ECO:0000256" key="7">
    <source>
        <dbReference type="ARBA" id="ARBA00022679"/>
    </source>
</evidence>
<evidence type="ECO:0000256" key="9">
    <source>
        <dbReference type="RuleBase" id="RU365100"/>
    </source>
</evidence>
<dbReference type="SUPFAM" id="SSF54675">
    <property type="entry name" value="Nicotinate/Quinolinate PRTase N-terminal domain-like"/>
    <property type="match status" value="1"/>
</dbReference>
<dbReference type="InterPro" id="IPR041525">
    <property type="entry name" value="N/Namide_PRibTrfase"/>
</dbReference>
<comment type="similarity">
    <text evidence="2 9">Belongs to the NAPRTase family.</text>
</comment>
<dbReference type="InterPro" id="IPR007229">
    <property type="entry name" value="Nic_PRibTrfase-Fam"/>
</dbReference>
<dbReference type="NCBIfam" id="TIGR01513">
    <property type="entry name" value="NAPRTase_put"/>
    <property type="match status" value="1"/>
</dbReference>
<dbReference type="UniPathway" id="UPA00253">
    <property type="reaction ID" value="UER00457"/>
</dbReference>
<keyword evidence="6 9" id="KW-0662">Pyridine nucleotide biosynthesis</keyword>
<evidence type="ECO:0000256" key="4">
    <source>
        <dbReference type="ARBA" id="ARBA00022553"/>
    </source>
</evidence>
<dbReference type="CDD" id="cd01570">
    <property type="entry name" value="NAPRTase_A"/>
    <property type="match status" value="1"/>
</dbReference>
<keyword evidence="4" id="KW-0597">Phosphoprotein</keyword>
<dbReference type="Pfam" id="PF17767">
    <property type="entry name" value="NAPRTase_N"/>
    <property type="match status" value="1"/>
</dbReference>
<evidence type="ECO:0000256" key="6">
    <source>
        <dbReference type="ARBA" id="ARBA00022642"/>
    </source>
</evidence>
<comment type="catalytic activity">
    <reaction evidence="8 9">
        <text>5-phospho-alpha-D-ribose 1-diphosphate + nicotinate + ATP + H2O = nicotinate beta-D-ribonucleotide + ADP + phosphate + diphosphate</text>
        <dbReference type="Rhea" id="RHEA:36163"/>
        <dbReference type="ChEBI" id="CHEBI:15377"/>
        <dbReference type="ChEBI" id="CHEBI:30616"/>
        <dbReference type="ChEBI" id="CHEBI:32544"/>
        <dbReference type="ChEBI" id="CHEBI:33019"/>
        <dbReference type="ChEBI" id="CHEBI:43474"/>
        <dbReference type="ChEBI" id="CHEBI:57502"/>
        <dbReference type="ChEBI" id="CHEBI:58017"/>
        <dbReference type="ChEBI" id="CHEBI:456216"/>
        <dbReference type="EC" id="6.3.4.21"/>
    </reaction>
</comment>
<dbReference type="GO" id="GO:0047280">
    <property type="term" value="F:nicotinamide phosphoribosyltransferase activity"/>
    <property type="evidence" value="ECO:0007669"/>
    <property type="project" value="UniProtKB-ARBA"/>
</dbReference>
<evidence type="ECO:0000256" key="5">
    <source>
        <dbReference type="ARBA" id="ARBA00022598"/>
    </source>
</evidence>
<reference evidence="14" key="1">
    <citation type="submission" date="2016-06" db="EMBL/GenBank/DDBJ databases">
        <authorList>
            <person name="Nascimento L."/>
            <person name="Pereira R.V."/>
            <person name="Martins L.F."/>
            <person name="Quaggio R.B."/>
            <person name="Silva A.M."/>
            <person name="Setubal J.C."/>
        </authorList>
    </citation>
    <scope>NUCLEOTIDE SEQUENCE [LARGE SCALE GENOMIC DNA]</scope>
</reference>
<dbReference type="PIRSF" id="PIRSF000484">
    <property type="entry name" value="NAPRT"/>
    <property type="match status" value="1"/>
</dbReference>
<feature type="domain" description="Nicotinate phosphoribosyltransferase N-terminal" evidence="11">
    <location>
        <begin position="1"/>
        <end position="116"/>
    </location>
</feature>
<dbReference type="InterPro" id="IPR041619">
    <property type="entry name" value="NAPRTase_C"/>
</dbReference>
<keyword evidence="7 9" id="KW-0808">Transferase</keyword>
<dbReference type="NCBIfam" id="NF009131">
    <property type="entry name" value="PRK12484.1"/>
    <property type="match status" value="1"/>
</dbReference>
<keyword evidence="13" id="KW-0328">Glycosyltransferase</keyword>
<dbReference type="EC" id="6.3.4.21" evidence="3 9"/>
<keyword evidence="5 9" id="KW-0436">Ligase</keyword>
<organism evidence="13 14">
    <name type="scientific">Bacillus thermozeamaize</name>
    <dbReference type="NCBI Taxonomy" id="230954"/>
    <lineage>
        <taxon>Bacteria</taxon>
        <taxon>Bacillati</taxon>
        <taxon>Bacillota</taxon>
        <taxon>Bacilli</taxon>
        <taxon>Bacillales</taxon>
        <taxon>Bacillaceae</taxon>
        <taxon>Bacillus</taxon>
    </lineage>
</organism>
<dbReference type="FunFam" id="3.20.20.70:FF:000076">
    <property type="entry name" value="Nicotinate phosphoribosyltransferase"/>
    <property type="match status" value="1"/>
</dbReference>
<dbReference type="Gene3D" id="3.20.20.70">
    <property type="entry name" value="Aldolase class I"/>
    <property type="match status" value="1"/>
</dbReference>
<accession>A0A1Y3PQN9</accession>
<evidence type="ECO:0000313" key="14">
    <source>
        <dbReference type="Proteomes" id="UP000196475"/>
    </source>
</evidence>
<feature type="domain" description="Nicotinate phosphoribosyltransferase C-terminal" evidence="12">
    <location>
        <begin position="344"/>
        <end position="452"/>
    </location>
</feature>
<dbReference type="InterPro" id="IPR040727">
    <property type="entry name" value="NAPRTase_N"/>
</dbReference>
<dbReference type="InterPro" id="IPR036068">
    <property type="entry name" value="Nicotinate_pribotase-like_C"/>
</dbReference>
<comment type="PTM">
    <text evidence="9">Transiently phosphorylated on a His residue during the reaction cycle. Phosphorylation strongly increases the affinity for substrates and increases the rate of nicotinate D-ribonucleotide production. Dephosphorylation regenerates the low-affinity form of the enzyme, leading to product release.</text>
</comment>
<gene>
    <name evidence="13" type="ORF">BAA01_03585</name>
</gene>
<comment type="caution">
    <text evidence="13">The sequence shown here is derived from an EMBL/GenBank/DDBJ whole genome shotgun (WGS) entry which is preliminary data.</text>
</comment>
<feature type="domain" description="Nicotinate/nicotinamide phosphoribosyltransferase" evidence="10">
    <location>
        <begin position="138"/>
        <end position="305"/>
    </location>
</feature>
<dbReference type="SUPFAM" id="SSF51690">
    <property type="entry name" value="Nicotinate/Quinolinate PRTase C-terminal domain-like"/>
    <property type="match status" value="1"/>
</dbReference>
<dbReference type="Gene3D" id="3.20.140.10">
    <property type="entry name" value="nicotinate phosphoribosyltransferase"/>
    <property type="match status" value="1"/>
</dbReference>
<dbReference type="NCBIfam" id="NF006695">
    <property type="entry name" value="PRK09243.1-2"/>
    <property type="match status" value="1"/>
</dbReference>
<dbReference type="EMBL" id="LZRT01000045">
    <property type="protein sequence ID" value="OUM89334.1"/>
    <property type="molecule type" value="Genomic_DNA"/>
</dbReference>
<proteinExistence type="inferred from homology"/>
<dbReference type="InterPro" id="IPR013785">
    <property type="entry name" value="Aldolase_TIM"/>
</dbReference>
<sequence>MMHGYFKEGKADQRVVFDLFYRQNPCGNGYAIAAGLEQVIEYIQQLHFSKEEIDYLRSLKMFEEDFLQLLRNFRFQGDLYAIPEGTVVFPNEPLIRIEARIIEAQLLETALLNIVNHQTLIATKAARIVKAAGGKPVLEFGSRRAQGMDAALYGARAAMIGGCEATSNTLAGKRFGIPVRGTHAHSWVLSFPSELEAFRAYARTFPDNCLLLVDTYDTLRSGLPNAIRVAKELREQGHRFLGIRLDSGDLAYLSKVARRMLDEAGFPDAIIVASSDLNEEVIADLRLQGAKIDVYGVGTSLITSEDCPSLGGVYKLAAEEHQGKMIPKIKISENTKKITTPGIKQVTRIYLPSGMATADLIHLIDEEVDPGKPLELFDPVDTWKRKTVERFTARPLLVPVFIRGELVYQSPSVMEIQAYAKQELSTFSEEIKRLINPHTYHVDLSHRLWELKNRLILEGRNSKARGEKE</sequence>
<comment type="pathway">
    <text evidence="1 9">Cofactor biosynthesis; NAD(+) biosynthesis; nicotinate D-ribonucleotide from nicotinate: step 1/1.</text>
</comment>
<evidence type="ECO:0000259" key="11">
    <source>
        <dbReference type="Pfam" id="PF17767"/>
    </source>
</evidence>
<evidence type="ECO:0000256" key="3">
    <source>
        <dbReference type="ARBA" id="ARBA00013236"/>
    </source>
</evidence>
<comment type="function">
    <text evidence="9">Catalyzes the first step in the biosynthesis of NAD from nicotinic acid, the ATP-dependent synthesis of beta-nicotinate D-ribonucleotide from nicotinate and 5-phospho-D-ribose 1-phosphate.</text>
</comment>
<dbReference type="PANTHER" id="PTHR11098:SF1">
    <property type="entry name" value="NICOTINATE PHOSPHORIBOSYLTRANSFERASE"/>
    <property type="match status" value="1"/>
</dbReference>
<evidence type="ECO:0000259" key="10">
    <source>
        <dbReference type="Pfam" id="PF04095"/>
    </source>
</evidence>
<evidence type="ECO:0000313" key="13">
    <source>
        <dbReference type="EMBL" id="OUM89334.1"/>
    </source>
</evidence>
<dbReference type="InterPro" id="IPR006405">
    <property type="entry name" value="Nic_PRibTrfase_pncB"/>
</dbReference>
<dbReference type="GO" id="GO:0004516">
    <property type="term" value="F:nicotinate phosphoribosyltransferase activity"/>
    <property type="evidence" value="ECO:0007669"/>
    <property type="project" value="UniProtKB-UniRule"/>
</dbReference>
<dbReference type="GO" id="GO:0034355">
    <property type="term" value="P:NAD+ biosynthetic process via the salvage pathway"/>
    <property type="evidence" value="ECO:0007669"/>
    <property type="project" value="TreeGrafter"/>
</dbReference>
<name>A0A1Y3PQN9_9BACI</name>
<dbReference type="GO" id="GO:0005829">
    <property type="term" value="C:cytosol"/>
    <property type="evidence" value="ECO:0007669"/>
    <property type="project" value="TreeGrafter"/>
</dbReference>
<evidence type="ECO:0000259" key="12">
    <source>
        <dbReference type="Pfam" id="PF17956"/>
    </source>
</evidence>
<dbReference type="Pfam" id="PF17956">
    <property type="entry name" value="NAPRTase_C"/>
    <property type="match status" value="1"/>
</dbReference>
<dbReference type="Proteomes" id="UP000196475">
    <property type="component" value="Unassembled WGS sequence"/>
</dbReference>